<dbReference type="InterPro" id="IPR007067">
    <property type="entry name" value="Tail_sheath"/>
</dbReference>
<evidence type="ECO:0000313" key="4">
    <source>
        <dbReference type="EMBL" id="MDT0339353.1"/>
    </source>
</evidence>
<protein>
    <submittedName>
        <fullName evidence="4">Phage tail sheath C-terminal domain-containing protein</fullName>
    </submittedName>
</protein>
<evidence type="ECO:0000259" key="3">
    <source>
        <dbReference type="Pfam" id="PF17482"/>
    </source>
</evidence>
<gene>
    <name evidence="4" type="ORF">RJN63_21135</name>
</gene>
<dbReference type="PIRSF" id="PIRSF007349">
    <property type="entry name" value="Tsp_L"/>
    <property type="match status" value="1"/>
</dbReference>
<name>A0AAE4K7V3_9BURK</name>
<dbReference type="AlphaFoldDB" id="A0AAE4K7V3"/>
<dbReference type="Pfam" id="PF17482">
    <property type="entry name" value="Phage_sheath_1C"/>
    <property type="match status" value="1"/>
</dbReference>
<dbReference type="RefSeq" id="WP_310835925.1">
    <property type="nucleotide sequence ID" value="NZ_JAVLSM010000002.1"/>
</dbReference>
<comment type="similarity">
    <text evidence="1">Belongs to the myoviridae tail sheath protein family.</text>
</comment>
<dbReference type="EMBL" id="JAVRAA010000012">
    <property type="protein sequence ID" value="MDT0339353.1"/>
    <property type="molecule type" value="Genomic_DNA"/>
</dbReference>
<comment type="caution">
    <text evidence="4">The sequence shown here is derived from an EMBL/GenBank/DDBJ whole genome shotgun (WGS) entry which is preliminary data.</text>
</comment>
<evidence type="ECO:0000256" key="1">
    <source>
        <dbReference type="ARBA" id="ARBA00008005"/>
    </source>
</evidence>
<sequence>MTDNVSFREIQDDRRAPGVLIEIGTDRADTGLPALPHRMVIFGQKLSSGNATPNVETQIFSASDALALGGRGSLVHQMAIEVFKGYPTAKVTVVVAADLAGSAAATGTITVSGTAQESGVIPLYVDGTRVQIGVTKGDTAAVVAGNIATQINANGDLPLTVPAAPTGAVVTMTARHKGETGNELDARAAFYAGEKLPAGIALAFSGMSGGVGNPDVGPLLGAIRGKDRLRLVCPYIDSANLAAIEADFADRYTAAKQQESHVFGCVSGSYGTYNTFLNGRNSPHSSFLPREGNMLAPWRLAARAAALAAKRGASDPARPYTDMEMTGIPAPAEADRFDENTKETLLRNGGSSFRYGDNDGTMRMEIVATTYKTTSAGAPTKAYYKLQSKWGADYFRFSWRNMILTKFPDYKLANDGTNYAAGQAIVTPKVLTMHTIALLRELEFAGQIENVDQTKAALLMLRSSSNVNQVNAVVSPDLVNQFDIFAARVLFIN</sequence>
<proteinExistence type="inferred from homology"/>
<accession>A0AAE4K7V3</accession>
<evidence type="ECO:0000259" key="2">
    <source>
        <dbReference type="Pfam" id="PF17481"/>
    </source>
</evidence>
<reference evidence="4" key="1">
    <citation type="submission" date="2023-02" db="EMBL/GenBank/DDBJ databases">
        <title>Description of Herbaspirillum huttiense subsp. nephrolepsisexaltata and Herbaspirillum huttiense subsp. lycopersicon.</title>
        <authorList>
            <person name="Poudel M."/>
            <person name="Sharma A."/>
            <person name="Goss E."/>
            <person name="Tapia J.H."/>
            <person name="Harmon C.M."/>
            <person name="Jones J.B."/>
        </authorList>
    </citation>
    <scope>NUCLEOTIDE SEQUENCE</scope>
    <source>
        <strain evidence="4">NC40101</strain>
    </source>
</reference>
<organism evidence="4">
    <name type="scientific">Herbaspirillum huttiense subsp. nephrolepidis</name>
    <dbReference type="NCBI Taxonomy" id="3075126"/>
    <lineage>
        <taxon>Bacteria</taxon>
        <taxon>Pseudomonadati</taxon>
        <taxon>Pseudomonadota</taxon>
        <taxon>Betaproteobacteria</taxon>
        <taxon>Burkholderiales</taxon>
        <taxon>Oxalobacteraceae</taxon>
        <taxon>Herbaspirillum</taxon>
    </lineage>
</organism>
<feature type="domain" description="Phage tail sheath protein-like beta-sandwich" evidence="2">
    <location>
        <begin position="103"/>
        <end position="200"/>
    </location>
</feature>
<dbReference type="Pfam" id="PF17481">
    <property type="entry name" value="Phage_sheath_domII"/>
    <property type="match status" value="1"/>
</dbReference>
<dbReference type="InterPro" id="IPR035326">
    <property type="entry name" value="Beta_sandwich_Seath"/>
</dbReference>
<dbReference type="InterPro" id="IPR020287">
    <property type="entry name" value="Tail_sheath_C"/>
</dbReference>
<feature type="domain" description="Tail sheath protein C-terminal" evidence="3">
    <location>
        <begin position="392"/>
        <end position="489"/>
    </location>
</feature>